<evidence type="ECO:0000313" key="5">
    <source>
        <dbReference type="RefSeq" id="XP_022328757.1"/>
    </source>
</evidence>
<dbReference type="AlphaFoldDB" id="A0A8B8DKR1"/>
<name>A0A8B8DKR1_CRAVI</name>
<dbReference type="Gene3D" id="2.120.10.80">
    <property type="entry name" value="Kelch-type beta propeller"/>
    <property type="match status" value="2"/>
</dbReference>
<dbReference type="GeneID" id="111127801"/>
<dbReference type="RefSeq" id="XP_022328757.1">
    <property type="nucleotide sequence ID" value="XM_022473049.1"/>
</dbReference>
<protein>
    <submittedName>
        <fullName evidence="5">Kelch domain-containing protein 2-like isoform X1</fullName>
    </submittedName>
</protein>
<keyword evidence="4" id="KW-1185">Reference proteome</keyword>
<keyword evidence="1" id="KW-0880">Kelch repeat</keyword>
<accession>A0A8B8DKR1</accession>
<dbReference type="KEGG" id="cvn:111127801"/>
<evidence type="ECO:0000256" key="2">
    <source>
        <dbReference type="ARBA" id="ARBA00022737"/>
    </source>
</evidence>
<gene>
    <name evidence="5" type="primary">LOC111127801</name>
</gene>
<dbReference type="PANTHER" id="PTHR46093">
    <property type="entry name" value="ACYL-COA-BINDING DOMAIN-CONTAINING PROTEIN 5"/>
    <property type="match status" value="1"/>
</dbReference>
<feature type="region of interest" description="Disordered" evidence="3">
    <location>
        <begin position="127"/>
        <end position="214"/>
    </location>
</feature>
<proteinExistence type="predicted"/>
<evidence type="ECO:0000313" key="4">
    <source>
        <dbReference type="Proteomes" id="UP000694844"/>
    </source>
</evidence>
<organism evidence="4 5">
    <name type="scientific">Crassostrea virginica</name>
    <name type="common">Eastern oyster</name>
    <dbReference type="NCBI Taxonomy" id="6565"/>
    <lineage>
        <taxon>Eukaryota</taxon>
        <taxon>Metazoa</taxon>
        <taxon>Spiralia</taxon>
        <taxon>Lophotrochozoa</taxon>
        <taxon>Mollusca</taxon>
        <taxon>Bivalvia</taxon>
        <taxon>Autobranchia</taxon>
        <taxon>Pteriomorphia</taxon>
        <taxon>Ostreida</taxon>
        <taxon>Ostreoidea</taxon>
        <taxon>Ostreidae</taxon>
        <taxon>Crassostrea</taxon>
    </lineage>
</organism>
<dbReference type="SUPFAM" id="SSF117281">
    <property type="entry name" value="Kelch motif"/>
    <property type="match status" value="2"/>
</dbReference>
<dbReference type="OrthoDB" id="10250130at2759"/>
<feature type="compositionally biased region" description="Basic and acidic residues" evidence="3">
    <location>
        <begin position="127"/>
        <end position="136"/>
    </location>
</feature>
<sequence>MDDFSIFCISDVDDPPKQLMKRDNGNYTQYVPTPLPDQLIIFGLGKWPSQVGELEVDIALTYKDENLSLGMLTEQTRALCWEKSRCSAPSIMCTETEQGMAKLCIEFISSKSTSSAPLDTSLTMSVKEKLSDKEVNESTPKASKRGKNKDVTKPVKQKRRQSLGKGEKTPQGPTPKRSKTGKAKALNTDSTTDKENVDTAGDLEASPETNKFTKMVEGGKPKVALCKDLTSRAPHPTSRWGHTMCLTDNNTAVVVGGQGERQQLSKDSVWCLNTVTRKWNCPEVFTESQKPEYRMGHTATYDPKLRCIYVYGGSKNQRWFHDVHMLDLEEWKWSLLKQVAGKAPTRAYHSATLYRNELWIFGGVYPRPDPQPDGCSNEIHIFSPVSENWYQPIVNGEKPLCRSGHSATMINDQLVIFGGWDAPICYNDLHILDMSFVEWSKPKVLGTPPLPRSWHASCALANNRILIHGGYDGDLALEDTHIFNMGTLSWMKIRLDPTPIPRCGHQALSLPYYHENQEQDEVLIFGGGDNDGAFFHDLISASVPLNPVIDESVTISKPGVLKTLQTTWR</sequence>
<evidence type="ECO:0000256" key="1">
    <source>
        <dbReference type="ARBA" id="ARBA00022441"/>
    </source>
</evidence>
<dbReference type="InterPro" id="IPR015915">
    <property type="entry name" value="Kelch-typ_b-propeller"/>
</dbReference>
<dbReference type="PANTHER" id="PTHR46093:SF19">
    <property type="entry name" value="RAB9 EFFECTOR PROTEIN WITH KELCH MOTIFS-LIKE"/>
    <property type="match status" value="1"/>
</dbReference>
<dbReference type="Proteomes" id="UP000694844">
    <property type="component" value="Chromosome 4"/>
</dbReference>
<evidence type="ECO:0000256" key="3">
    <source>
        <dbReference type="SAM" id="MobiDB-lite"/>
    </source>
</evidence>
<keyword evidence="2" id="KW-0677">Repeat</keyword>
<reference evidence="5" key="1">
    <citation type="submission" date="2025-08" db="UniProtKB">
        <authorList>
            <consortium name="RefSeq"/>
        </authorList>
    </citation>
    <scope>IDENTIFICATION</scope>
    <source>
        <tissue evidence="5">Whole sample</tissue>
    </source>
</reference>
<dbReference type="Pfam" id="PF13415">
    <property type="entry name" value="Beta-prop_FBX42"/>
    <property type="match status" value="1"/>
</dbReference>